<name>A0A2P2E2H5_9LEPT</name>
<dbReference type="PANTHER" id="PTHR22946">
    <property type="entry name" value="DIENELACTONE HYDROLASE DOMAIN-CONTAINING PROTEIN-RELATED"/>
    <property type="match status" value="1"/>
</dbReference>
<organism evidence="2 3">
    <name type="scientific">Leptospira ryugenii</name>
    <dbReference type="NCBI Taxonomy" id="1917863"/>
    <lineage>
        <taxon>Bacteria</taxon>
        <taxon>Pseudomonadati</taxon>
        <taxon>Spirochaetota</taxon>
        <taxon>Spirochaetia</taxon>
        <taxon>Leptospirales</taxon>
        <taxon>Leptospiraceae</taxon>
        <taxon>Leptospira</taxon>
    </lineage>
</organism>
<dbReference type="Gene3D" id="3.40.50.1820">
    <property type="entry name" value="alpha/beta hydrolase"/>
    <property type="match status" value="1"/>
</dbReference>
<dbReference type="AlphaFoldDB" id="A0A2P2E2H5"/>
<evidence type="ECO:0000313" key="3">
    <source>
        <dbReference type="Proteomes" id="UP000245133"/>
    </source>
</evidence>
<comment type="caution">
    <text evidence="2">The sequence shown here is derived from an EMBL/GenBank/DDBJ whole genome shotgun (WGS) entry which is preliminary data.</text>
</comment>
<dbReference type="InterPro" id="IPR029058">
    <property type="entry name" value="AB_hydrolase_fold"/>
</dbReference>
<protein>
    <submittedName>
        <fullName evidence="2">Dienelactone hydrolase-like protein</fullName>
    </submittedName>
</protein>
<sequence>MKKLITFAVLLFVYECSSTPSVNLSIKDSIEGKSIEYKLDGKTYEGFLAVDKSITGKRPGILVIHEWWGLNDYPKQRAKQLADLGYVAFAMDVYGKGIVAEDHNEAGKLSGANSDPKVLLKKINEALKILKADPNVDPTKIGAIGYCFGGKAVIELALDGQELKGGVVSFHGILSSKNLVAGAKKVKTKMLIHHGAADTFTPKDAVDLFVKTLNDAKAPLQFVVHPGADHGFTVPSASSRNIPGLSYNKKADYASFESMKAFFAENFK</sequence>
<dbReference type="OrthoDB" id="9787933at2"/>
<gene>
    <name evidence="2" type="ORF">LPTSP4_25470</name>
</gene>
<accession>A0A2P2E2H5</accession>
<dbReference type="InterPro" id="IPR002925">
    <property type="entry name" value="Dienelactn_hydro"/>
</dbReference>
<evidence type="ECO:0000313" key="2">
    <source>
        <dbReference type="EMBL" id="GBF51016.1"/>
    </source>
</evidence>
<feature type="domain" description="Dienelactone hydrolase" evidence="1">
    <location>
        <begin position="46"/>
        <end position="265"/>
    </location>
</feature>
<keyword evidence="3" id="KW-1185">Reference proteome</keyword>
<dbReference type="SUPFAM" id="SSF53474">
    <property type="entry name" value="alpha/beta-Hydrolases"/>
    <property type="match status" value="1"/>
</dbReference>
<proteinExistence type="predicted"/>
<dbReference type="InterPro" id="IPR050261">
    <property type="entry name" value="FrsA_esterase"/>
</dbReference>
<dbReference type="RefSeq" id="WP_108977293.1">
    <property type="nucleotide sequence ID" value="NZ_BFBB01000008.1"/>
</dbReference>
<dbReference type="Proteomes" id="UP000245133">
    <property type="component" value="Unassembled WGS sequence"/>
</dbReference>
<evidence type="ECO:0000259" key="1">
    <source>
        <dbReference type="Pfam" id="PF01738"/>
    </source>
</evidence>
<keyword evidence="2" id="KW-0378">Hydrolase</keyword>
<dbReference type="EMBL" id="BFBB01000008">
    <property type="protein sequence ID" value="GBF51016.1"/>
    <property type="molecule type" value="Genomic_DNA"/>
</dbReference>
<dbReference type="PANTHER" id="PTHR22946:SF0">
    <property type="entry name" value="DIENELACTONE HYDROLASE DOMAIN-CONTAINING PROTEIN"/>
    <property type="match status" value="1"/>
</dbReference>
<dbReference type="Pfam" id="PF01738">
    <property type="entry name" value="DLH"/>
    <property type="match status" value="1"/>
</dbReference>
<dbReference type="GO" id="GO:0016787">
    <property type="term" value="F:hydrolase activity"/>
    <property type="evidence" value="ECO:0007669"/>
    <property type="project" value="UniProtKB-KW"/>
</dbReference>
<reference evidence="2 3" key="1">
    <citation type="submission" date="2018-02" db="EMBL/GenBank/DDBJ databases">
        <title>Novel Leptospira species isolated from soil and water in Japan.</title>
        <authorList>
            <person name="Nakao R."/>
            <person name="Masuzawa T."/>
        </authorList>
    </citation>
    <scope>NUCLEOTIDE SEQUENCE [LARGE SCALE GENOMIC DNA]</scope>
    <source>
        <strain evidence="2 3">YH101</strain>
    </source>
</reference>